<dbReference type="InterPro" id="IPR057596">
    <property type="entry name" value="RDRP_core"/>
</dbReference>
<keyword evidence="1" id="KW-0808">Transferase</keyword>
<feature type="domain" description="RDRP core" evidence="2">
    <location>
        <begin position="460"/>
        <end position="1108"/>
    </location>
</feature>
<proteinExistence type="inferred from homology"/>
<dbReference type="InterPro" id="IPR007855">
    <property type="entry name" value="RDRP"/>
</dbReference>
<reference evidence="3 4" key="1">
    <citation type="journal article" date="2024" name="J Genomics">
        <title>Draft genome sequencing and assembly of Favolaschia claudopus CIRM-BRFM 2984 isolated from oak limbs.</title>
        <authorList>
            <person name="Navarro D."/>
            <person name="Drula E."/>
            <person name="Chaduli D."/>
            <person name="Cazenave R."/>
            <person name="Ahrendt S."/>
            <person name="Wang J."/>
            <person name="Lipzen A."/>
            <person name="Daum C."/>
            <person name="Barry K."/>
            <person name="Grigoriev I.V."/>
            <person name="Favel A."/>
            <person name="Rosso M.N."/>
            <person name="Martin F."/>
        </authorList>
    </citation>
    <scope>NUCLEOTIDE SEQUENCE [LARGE SCALE GENOMIC DNA]</scope>
    <source>
        <strain evidence="3 4">CIRM-BRFM 2984</strain>
    </source>
</reference>
<dbReference type="GO" id="GO:0003968">
    <property type="term" value="F:RNA-directed RNA polymerase activity"/>
    <property type="evidence" value="ECO:0007669"/>
    <property type="project" value="UniProtKB-KW"/>
</dbReference>
<dbReference type="GO" id="GO:0031380">
    <property type="term" value="C:nuclear RNA-directed RNA polymerase complex"/>
    <property type="evidence" value="ECO:0007669"/>
    <property type="project" value="TreeGrafter"/>
</dbReference>
<keyword evidence="1" id="KW-0548">Nucleotidyltransferase</keyword>
<dbReference type="GO" id="GO:0030422">
    <property type="term" value="P:siRNA processing"/>
    <property type="evidence" value="ECO:0007669"/>
    <property type="project" value="TreeGrafter"/>
</dbReference>
<dbReference type="PANTHER" id="PTHR23079">
    <property type="entry name" value="RNA-DEPENDENT RNA POLYMERASE"/>
    <property type="match status" value="1"/>
</dbReference>
<evidence type="ECO:0000313" key="3">
    <source>
        <dbReference type="EMBL" id="KAK7038067.1"/>
    </source>
</evidence>
<evidence type="ECO:0000313" key="4">
    <source>
        <dbReference type="Proteomes" id="UP001362999"/>
    </source>
</evidence>
<organism evidence="3 4">
    <name type="scientific">Favolaschia claudopus</name>
    <dbReference type="NCBI Taxonomy" id="2862362"/>
    <lineage>
        <taxon>Eukaryota</taxon>
        <taxon>Fungi</taxon>
        <taxon>Dikarya</taxon>
        <taxon>Basidiomycota</taxon>
        <taxon>Agaricomycotina</taxon>
        <taxon>Agaricomycetes</taxon>
        <taxon>Agaricomycetidae</taxon>
        <taxon>Agaricales</taxon>
        <taxon>Marasmiineae</taxon>
        <taxon>Mycenaceae</taxon>
        <taxon>Favolaschia</taxon>
    </lineage>
</organism>
<evidence type="ECO:0000256" key="1">
    <source>
        <dbReference type="RuleBase" id="RU363098"/>
    </source>
</evidence>
<dbReference type="EMBL" id="JAWWNJ010000017">
    <property type="protein sequence ID" value="KAK7038067.1"/>
    <property type="molecule type" value="Genomic_DNA"/>
</dbReference>
<sequence>MAKVRMEFLPVTADTYDVTLAIAATLHSDDFRAFAKDAAEPVFRSESLSARQLLLNFKVELNQSRVGTTRNDGTGTLLLPSGDVRAKFIEWIVKHKNHIKILGKKIKLFSLREVLPRAADFLSKTPYVDPNIEREHEEKVWALHEALRVDVVQFGSYHTSYPARPIPDNKPPPLRSFSVEWEREYFSTDPSSRKRSGSPGPPTGVAWLRFDYTHKLISIQLGDESTEYSGSNIIITFSSISRIAVGYDPKPYVCFDTLTPPVLEAIRFHRTLTGDAILDSKKSKIRIGSLEEGHLRVCPYAQQLRIVLYNDPNRDMIKVFSDTCTVAGLPPTIVIRFNPPYVLEASKQGFFTDKRLHKLGVQLGKLDWAVAFQIEALLHNALLHTDETDKLFPQIERMCREKGSSYTGQFLQEYTRLLRIKSRRESPFACFARVSSTFTGKLYDPAKNQAGTFSCCHVTVTPTRMILDGPYPIQSNRIIRKYQRYEQNFLRVDFRDEASLDLRHLFKLSNLDQDKLQYRWAREVDGSQFVRNRVGGILKNGLCLGGRRFEFLAYSTSALRGHAVWFQLPFRHEESGEWVTSQVIRNEIGDFAGTPLLKCPSKYAARLAQAFTATDPSVRINRAQWEEIPDLIVECHKNDDKPHSKFVFTDGVGTISSKLADMIWAELCKVRHDKGVNSLRPSAFQIRFLGFKGVVAVDTELDKHPDGILMRLRDSMKKFESDDSKSASAEIEIARAFEKPNMAYLNRPLVMALEDRGVRRDVFCKLQDIAIANARTIHDSVAQFRAVLRDHSMGNHFRLSYILDKFKDRGLDLKPKHRTPGIDNEFFHQLRQVAEMSVLRELKHSARIPIPESYLLVGIADEGVAYRNAGYDNVFVLQPGQIAVCIQGRDDKEPRWLKGSCIIARSPIVHLGDVQRVQAIGEPPKGMLCPFADSKNVVVLPCTDTERSLASCLGGGDLDVSQSAQITCDDYVIIQYSSLLPPNQESPASYPDGSTLTLDRDCVVEDICDFIVEYINSDVLGLLSDRLLVIADQSKDGMYDDACQYLAELCSQAVDYSKQGVPVDLDRTGLPPKLLRCNPDWHAAEVVSPRETDYYPSEKALGELFRAITLDKPITLISDTESNANISFDPFTDPIFAAITGEVRKRFPNCVFPDGTCTQTAVLFRTYADELRYISSTHSLTTEPGVDLLEAEIVVGTILAKCTQKRWRSDCIYRMRYHATTVIRDIQKQLFPRETDADKSEENLRASIERILNAWDFSIRHQREFAAKSFGLIALGLVFDCLEVVPL</sequence>
<dbReference type="EC" id="2.7.7.48" evidence="1"/>
<evidence type="ECO:0000259" key="2">
    <source>
        <dbReference type="Pfam" id="PF05183"/>
    </source>
</evidence>
<gene>
    <name evidence="3" type="ORF">R3P38DRAFT_3474402</name>
</gene>
<comment type="catalytic activity">
    <reaction evidence="1">
        <text>RNA(n) + a ribonucleoside 5'-triphosphate = RNA(n+1) + diphosphate</text>
        <dbReference type="Rhea" id="RHEA:21248"/>
        <dbReference type="Rhea" id="RHEA-COMP:14527"/>
        <dbReference type="Rhea" id="RHEA-COMP:17342"/>
        <dbReference type="ChEBI" id="CHEBI:33019"/>
        <dbReference type="ChEBI" id="CHEBI:61557"/>
        <dbReference type="ChEBI" id="CHEBI:140395"/>
        <dbReference type="EC" id="2.7.7.48"/>
    </reaction>
</comment>
<accession>A0AAW0CEC2</accession>
<keyword evidence="1 3" id="KW-0696">RNA-directed RNA polymerase</keyword>
<comment type="similarity">
    <text evidence="1">Belongs to the RdRP family.</text>
</comment>
<keyword evidence="4" id="KW-1185">Reference proteome</keyword>
<keyword evidence="1" id="KW-0694">RNA-binding</keyword>
<name>A0AAW0CEC2_9AGAR</name>
<dbReference type="Pfam" id="PF05183">
    <property type="entry name" value="RdRP"/>
    <property type="match status" value="1"/>
</dbReference>
<dbReference type="Proteomes" id="UP001362999">
    <property type="component" value="Unassembled WGS sequence"/>
</dbReference>
<dbReference type="PANTHER" id="PTHR23079:SF55">
    <property type="entry name" value="RNA-DIRECTED RNA POLYMERASE"/>
    <property type="match status" value="1"/>
</dbReference>
<comment type="caution">
    <text evidence="3">The sequence shown here is derived from an EMBL/GenBank/DDBJ whole genome shotgun (WGS) entry which is preliminary data.</text>
</comment>
<protein>
    <recommendedName>
        <fullName evidence="1">RNA-dependent RNA polymerase</fullName>
        <ecNumber evidence="1">2.7.7.48</ecNumber>
    </recommendedName>
</protein>
<dbReference type="GO" id="GO:0003723">
    <property type="term" value="F:RNA binding"/>
    <property type="evidence" value="ECO:0007669"/>
    <property type="project" value="UniProtKB-KW"/>
</dbReference>